<accession>A0A935TBA4</accession>
<feature type="signal peptide" evidence="2">
    <location>
        <begin position="1"/>
        <end position="22"/>
    </location>
</feature>
<keyword evidence="1" id="KW-0378">Hydrolase</keyword>
<dbReference type="EMBL" id="JADJOT010000012">
    <property type="protein sequence ID" value="MBK7956468.1"/>
    <property type="molecule type" value="Genomic_DNA"/>
</dbReference>
<evidence type="ECO:0000256" key="1">
    <source>
        <dbReference type="ARBA" id="ARBA00022801"/>
    </source>
</evidence>
<dbReference type="PANTHER" id="PTHR31956:SF1">
    <property type="entry name" value="NON-SPECIFIC PHOSPHOLIPASE C1"/>
    <property type="match status" value="1"/>
</dbReference>
<dbReference type="PANTHER" id="PTHR31956">
    <property type="entry name" value="NON-SPECIFIC PHOSPHOLIPASE C4-RELATED"/>
    <property type="match status" value="1"/>
</dbReference>
<dbReference type="SUPFAM" id="SSF53649">
    <property type="entry name" value="Alkaline phosphatase-like"/>
    <property type="match status" value="1"/>
</dbReference>
<dbReference type="InterPro" id="IPR017850">
    <property type="entry name" value="Alkaline_phosphatase_core_sf"/>
</dbReference>
<gene>
    <name evidence="3" type="ORF">IPK02_22415</name>
</gene>
<reference evidence="3 4" key="1">
    <citation type="submission" date="2020-10" db="EMBL/GenBank/DDBJ databases">
        <title>Connecting structure to function with the recovery of over 1000 high-quality activated sludge metagenome-assembled genomes encoding full-length rRNA genes using long-read sequencing.</title>
        <authorList>
            <person name="Singleton C.M."/>
            <person name="Petriglieri F."/>
            <person name="Kristensen J.M."/>
            <person name="Kirkegaard R.H."/>
            <person name="Michaelsen T.Y."/>
            <person name="Andersen M.H."/>
            <person name="Karst S.M."/>
            <person name="Dueholm M.S."/>
            <person name="Nielsen P.H."/>
            <person name="Albertsen M."/>
        </authorList>
    </citation>
    <scope>NUCLEOTIDE SEQUENCE [LARGE SCALE GENOMIC DNA]</scope>
    <source>
        <strain evidence="3">Fred_18-Q3-R57-64_BAT3C.720</strain>
    </source>
</reference>
<comment type="caution">
    <text evidence="3">The sequence shown here is derived from an EMBL/GenBank/DDBJ whole genome shotgun (WGS) entry which is preliminary data.</text>
</comment>
<protein>
    <submittedName>
        <fullName evidence="3">Acid phosphatase</fullName>
    </submittedName>
</protein>
<evidence type="ECO:0000313" key="3">
    <source>
        <dbReference type="EMBL" id="MBK7956468.1"/>
    </source>
</evidence>
<organism evidence="3 4">
    <name type="scientific">Candidatus Accumulibacter affinis</name>
    <dbReference type="NCBI Taxonomy" id="2954384"/>
    <lineage>
        <taxon>Bacteria</taxon>
        <taxon>Pseudomonadati</taxon>
        <taxon>Pseudomonadota</taxon>
        <taxon>Betaproteobacteria</taxon>
        <taxon>Candidatus Accumulibacter</taxon>
    </lineage>
</organism>
<sequence>MSTLTRSALALALFSLFGSSHAADAAATKDAGKVRQGAQATAASVGVPRFDHVLIVIMENEDQEQIIGSATAPYINSLAQAGANFTSSHAVAHPSQPNYLALFSGSTQGVTDNSCPLAFTNKANLASQLVAAKLSFTGFSEDLPSAGYTGCKADKYRRKHNPWVNFDNVASSSNQPFTAFPSTNLAALPTVSIVVPNMCNDHHDCPIQTGDAWLKARLDPYVQWARTHNSLFILTWDEDASRKENHITTIMVGARVQPGNYSTTINHYNVLRTVQEMYGLPPLENTVAAAPITSIWTPR</sequence>
<dbReference type="Proteomes" id="UP000706151">
    <property type="component" value="Unassembled WGS sequence"/>
</dbReference>
<dbReference type="GO" id="GO:0042578">
    <property type="term" value="F:phosphoric ester hydrolase activity"/>
    <property type="evidence" value="ECO:0007669"/>
    <property type="project" value="UniProtKB-ARBA"/>
</dbReference>
<dbReference type="Pfam" id="PF04185">
    <property type="entry name" value="Phosphoesterase"/>
    <property type="match status" value="1"/>
</dbReference>
<evidence type="ECO:0000313" key="4">
    <source>
        <dbReference type="Proteomes" id="UP000706151"/>
    </source>
</evidence>
<dbReference type="InterPro" id="IPR007312">
    <property type="entry name" value="Phosphoesterase"/>
</dbReference>
<proteinExistence type="predicted"/>
<feature type="chain" id="PRO_5038010437" evidence="2">
    <location>
        <begin position="23"/>
        <end position="299"/>
    </location>
</feature>
<keyword evidence="2" id="KW-0732">Signal</keyword>
<dbReference type="AlphaFoldDB" id="A0A935TBA4"/>
<name>A0A935TBA4_9PROT</name>
<dbReference type="Gene3D" id="3.40.720.10">
    <property type="entry name" value="Alkaline Phosphatase, subunit A"/>
    <property type="match status" value="1"/>
</dbReference>
<evidence type="ECO:0000256" key="2">
    <source>
        <dbReference type="SAM" id="SignalP"/>
    </source>
</evidence>